<dbReference type="Gene3D" id="2.30.30.730">
    <property type="match status" value="1"/>
</dbReference>
<evidence type="ECO:0000313" key="3">
    <source>
        <dbReference type="EMBL" id="MPM27112.1"/>
    </source>
</evidence>
<dbReference type="InterPro" id="IPR041218">
    <property type="entry name" value="DUF5606"/>
</dbReference>
<feature type="domain" description="DUF5606" evidence="1">
    <location>
        <begin position="6"/>
        <end position="51"/>
    </location>
</feature>
<dbReference type="Pfam" id="PF18347">
    <property type="entry name" value="DUF5606"/>
    <property type="match status" value="1"/>
</dbReference>
<dbReference type="InterPro" id="IPR049281">
    <property type="entry name" value="BVU_3817-like_C_sf"/>
</dbReference>
<gene>
    <name evidence="3" type="ORF">SDC9_73617</name>
</gene>
<protein>
    <submittedName>
        <fullName evidence="3">Uncharacterized protein</fullName>
    </submittedName>
</protein>
<proteinExistence type="predicted"/>
<dbReference type="InterPro" id="IPR049280">
    <property type="entry name" value="DUF6852"/>
</dbReference>
<dbReference type="Pfam" id="PF21186">
    <property type="entry name" value="DUF6852"/>
    <property type="match status" value="1"/>
</dbReference>
<dbReference type="InterPro" id="IPR049282">
    <property type="entry name" value="BVU_3817_N_sf"/>
</dbReference>
<feature type="domain" description="DUF6852" evidence="2">
    <location>
        <begin position="54"/>
        <end position="122"/>
    </location>
</feature>
<organism evidence="3">
    <name type="scientific">bioreactor metagenome</name>
    <dbReference type="NCBI Taxonomy" id="1076179"/>
    <lineage>
        <taxon>unclassified sequences</taxon>
        <taxon>metagenomes</taxon>
        <taxon>ecological metagenomes</taxon>
    </lineage>
</organism>
<evidence type="ECO:0000259" key="2">
    <source>
        <dbReference type="Pfam" id="PF21186"/>
    </source>
</evidence>
<sequence length="145" mass="16526">MAKTNLQKILSVAGQPGLYRFVAQANSGVVAESIITGKRNMFGMSARLTSLSDISIYTEEEEVQLLKVFEKMKEHLGDSNAPEAKSKPEVLKAFFDKVLPDYDRDRFYTSHMKKVVEWYNTLKQHESLDFEYPQEPGAQEEQSAE</sequence>
<comment type="caution">
    <text evidence="3">The sequence shown here is derived from an EMBL/GenBank/DDBJ whole genome shotgun (WGS) entry which is preliminary data.</text>
</comment>
<accession>A0A644YET1</accession>
<evidence type="ECO:0000259" key="1">
    <source>
        <dbReference type="Pfam" id="PF18347"/>
    </source>
</evidence>
<dbReference type="EMBL" id="VSSQ01004910">
    <property type="protein sequence ID" value="MPM27112.1"/>
    <property type="molecule type" value="Genomic_DNA"/>
</dbReference>
<reference evidence="3" key="1">
    <citation type="submission" date="2019-08" db="EMBL/GenBank/DDBJ databases">
        <authorList>
            <person name="Kucharzyk K."/>
            <person name="Murdoch R.W."/>
            <person name="Higgins S."/>
            <person name="Loffler F."/>
        </authorList>
    </citation>
    <scope>NUCLEOTIDE SEQUENCE</scope>
</reference>
<dbReference type="Gene3D" id="1.10.10.1650">
    <property type="match status" value="1"/>
</dbReference>
<name>A0A644YET1_9ZZZZ</name>
<dbReference type="AlphaFoldDB" id="A0A644YET1"/>